<reference evidence="1" key="1">
    <citation type="submission" date="2022-06" db="EMBL/GenBank/DDBJ databases">
        <title>Lutimaribacter sp. EGI FJ00013, a novel bacterium isolated from a salt lake sediment enrichment.</title>
        <authorList>
            <person name="Gao L."/>
            <person name="Fang B.-Z."/>
            <person name="Li W.-J."/>
        </authorList>
    </citation>
    <scope>NUCLEOTIDE SEQUENCE</scope>
    <source>
        <strain evidence="1">EGI FJ00013</strain>
    </source>
</reference>
<gene>
    <name evidence="1" type="ORF">M8744_05140</name>
</gene>
<comment type="caution">
    <text evidence="1">The sequence shown here is derived from an EMBL/GenBank/DDBJ whole genome shotgun (WGS) entry which is preliminary data.</text>
</comment>
<evidence type="ECO:0000313" key="2">
    <source>
        <dbReference type="Proteomes" id="UP001203036"/>
    </source>
</evidence>
<name>A0ACC5ZTL8_9RHOB</name>
<sequence length="151" mass="16596">MSVYLRPRVTGARVFFTATQAHRGGDLLLLREVALLRCAVRQTRAERPIGIDAWVLLPDHVHAIWALPAGDRAYGVRWGAIKARFTMGLRKNSAKDRRQGFSPAHPAIPDELPVVRSGRYAGLKPGIRLEKPGRGRGRAGAHAVSHPSSVR</sequence>
<organism evidence="1 2">
    <name type="scientific">Lutimaribacter degradans</name>
    <dbReference type="NCBI Taxonomy" id="2945989"/>
    <lineage>
        <taxon>Bacteria</taxon>
        <taxon>Pseudomonadati</taxon>
        <taxon>Pseudomonadota</taxon>
        <taxon>Alphaproteobacteria</taxon>
        <taxon>Rhodobacterales</taxon>
        <taxon>Roseobacteraceae</taxon>
        <taxon>Lutimaribacter</taxon>
    </lineage>
</organism>
<evidence type="ECO:0000313" key="1">
    <source>
        <dbReference type="EMBL" id="MCM2561523.1"/>
    </source>
</evidence>
<dbReference type="Proteomes" id="UP001203036">
    <property type="component" value="Unassembled WGS sequence"/>
</dbReference>
<protein>
    <submittedName>
        <fullName evidence="1">Uncharacterized protein</fullName>
    </submittedName>
</protein>
<dbReference type="EMBL" id="JAMQGO010000002">
    <property type="protein sequence ID" value="MCM2561523.1"/>
    <property type="molecule type" value="Genomic_DNA"/>
</dbReference>
<proteinExistence type="predicted"/>
<keyword evidence="2" id="KW-1185">Reference proteome</keyword>
<accession>A0ACC5ZTL8</accession>